<dbReference type="SUPFAM" id="SSF55729">
    <property type="entry name" value="Acyl-CoA N-acyltransferases (Nat)"/>
    <property type="match status" value="1"/>
</dbReference>
<feature type="domain" description="N-acetyltransferase" evidence="3">
    <location>
        <begin position="4"/>
        <end position="154"/>
    </location>
</feature>
<gene>
    <name evidence="4" type="ORF">FY030_00710</name>
</gene>
<evidence type="ECO:0000256" key="1">
    <source>
        <dbReference type="ARBA" id="ARBA00022679"/>
    </source>
</evidence>
<keyword evidence="5" id="KW-1185">Reference proteome</keyword>
<sequence>MVETAVTISRSQDPDAVRRILGALPSWFGIPEANEHYARAASAKASYLARIGDEVVGVALVDRHFPATGEIHLIAVTPHHHGSGVGTALVTAVETDLIADGVRLLEVKTVGPSYEDQGYAATRAFYAARGFLPLEEVTGLDWDGPTVIMVKPLIP</sequence>
<dbReference type="InterPro" id="IPR000182">
    <property type="entry name" value="GNAT_dom"/>
</dbReference>
<dbReference type="Pfam" id="PF00583">
    <property type="entry name" value="Acetyltransf_1"/>
    <property type="match status" value="1"/>
</dbReference>
<dbReference type="CDD" id="cd04301">
    <property type="entry name" value="NAT_SF"/>
    <property type="match status" value="1"/>
</dbReference>
<evidence type="ECO:0000256" key="2">
    <source>
        <dbReference type="ARBA" id="ARBA00023315"/>
    </source>
</evidence>
<dbReference type="EMBL" id="CP044427">
    <property type="protein sequence ID" value="QFG67439.1"/>
    <property type="molecule type" value="Genomic_DNA"/>
</dbReference>
<organism evidence="4 5">
    <name type="scientific">Ornithinimicrobium pratense</name>
    <dbReference type="NCBI Taxonomy" id="2593973"/>
    <lineage>
        <taxon>Bacteria</taxon>
        <taxon>Bacillati</taxon>
        <taxon>Actinomycetota</taxon>
        <taxon>Actinomycetes</taxon>
        <taxon>Micrococcales</taxon>
        <taxon>Ornithinimicrobiaceae</taxon>
        <taxon>Ornithinimicrobium</taxon>
    </lineage>
</organism>
<evidence type="ECO:0000313" key="5">
    <source>
        <dbReference type="Proteomes" id="UP000326546"/>
    </source>
</evidence>
<dbReference type="InterPro" id="IPR016181">
    <property type="entry name" value="Acyl_CoA_acyltransferase"/>
</dbReference>
<protein>
    <submittedName>
        <fullName evidence="4">GNAT family N-acetyltransferase</fullName>
    </submittedName>
</protein>
<proteinExistence type="predicted"/>
<dbReference type="KEGG" id="serw:FY030_00710"/>
<dbReference type="PROSITE" id="PS51186">
    <property type="entry name" value="GNAT"/>
    <property type="match status" value="1"/>
</dbReference>
<keyword evidence="1 4" id="KW-0808">Transferase</keyword>
<reference evidence="4 5" key="1">
    <citation type="submission" date="2019-09" db="EMBL/GenBank/DDBJ databases">
        <title>Serinicoccus pratensis sp. nov., isolated from meadow soil.</title>
        <authorList>
            <person name="Zhang W."/>
        </authorList>
    </citation>
    <scope>NUCLEOTIDE SEQUENCE [LARGE SCALE GENOMIC DNA]</scope>
    <source>
        <strain evidence="4 5">W204</strain>
    </source>
</reference>
<accession>A0A5J6V164</accession>
<evidence type="ECO:0000259" key="3">
    <source>
        <dbReference type="PROSITE" id="PS51186"/>
    </source>
</evidence>
<name>A0A5J6V164_9MICO</name>
<dbReference type="RefSeq" id="WP_158059837.1">
    <property type="nucleotide sequence ID" value="NZ_CP044427.1"/>
</dbReference>
<dbReference type="Gene3D" id="3.40.630.30">
    <property type="match status" value="1"/>
</dbReference>
<dbReference type="PANTHER" id="PTHR43877">
    <property type="entry name" value="AMINOALKYLPHOSPHONATE N-ACETYLTRANSFERASE-RELATED-RELATED"/>
    <property type="match status" value="1"/>
</dbReference>
<keyword evidence="2" id="KW-0012">Acyltransferase</keyword>
<dbReference type="AlphaFoldDB" id="A0A5J6V164"/>
<dbReference type="GO" id="GO:0016747">
    <property type="term" value="F:acyltransferase activity, transferring groups other than amino-acyl groups"/>
    <property type="evidence" value="ECO:0007669"/>
    <property type="project" value="InterPro"/>
</dbReference>
<evidence type="ECO:0000313" key="4">
    <source>
        <dbReference type="EMBL" id="QFG67439.1"/>
    </source>
</evidence>
<dbReference type="OrthoDB" id="9783470at2"/>
<dbReference type="InterPro" id="IPR050832">
    <property type="entry name" value="Bact_Acetyltransf"/>
</dbReference>
<dbReference type="Proteomes" id="UP000326546">
    <property type="component" value="Chromosome"/>
</dbReference>